<comment type="similarity">
    <text evidence="1 7">Belongs to the GcvT family.</text>
</comment>
<dbReference type="GO" id="GO:0005829">
    <property type="term" value="C:cytosol"/>
    <property type="evidence" value="ECO:0007669"/>
    <property type="project" value="TreeGrafter"/>
</dbReference>
<dbReference type="HAMAP" id="MF_00259">
    <property type="entry name" value="GcvT"/>
    <property type="match status" value="1"/>
</dbReference>
<dbReference type="InterPro" id="IPR013977">
    <property type="entry name" value="GcvT_C"/>
</dbReference>
<accession>A0A2P8H803</accession>
<evidence type="ECO:0000256" key="1">
    <source>
        <dbReference type="ARBA" id="ARBA00008609"/>
    </source>
</evidence>
<dbReference type="PANTHER" id="PTHR43757:SF2">
    <property type="entry name" value="AMINOMETHYLTRANSFERASE, MITOCHONDRIAL"/>
    <property type="match status" value="1"/>
</dbReference>
<dbReference type="PANTHER" id="PTHR43757">
    <property type="entry name" value="AMINOMETHYLTRANSFERASE"/>
    <property type="match status" value="1"/>
</dbReference>
<dbReference type="PIRSF" id="PIRSF006487">
    <property type="entry name" value="GcvT"/>
    <property type="match status" value="1"/>
</dbReference>
<dbReference type="InterPro" id="IPR027266">
    <property type="entry name" value="TrmE/GcvT-like"/>
</dbReference>
<evidence type="ECO:0000256" key="3">
    <source>
        <dbReference type="ARBA" id="ARBA00022576"/>
    </source>
</evidence>
<comment type="caution">
    <text evidence="11">The sequence shown here is derived from an EMBL/GenBank/DDBJ whole genome shotgun (WGS) entry which is preliminary data.</text>
</comment>
<dbReference type="GO" id="GO:0008168">
    <property type="term" value="F:methyltransferase activity"/>
    <property type="evidence" value="ECO:0007669"/>
    <property type="project" value="UniProtKB-KW"/>
</dbReference>
<dbReference type="AlphaFoldDB" id="A0A2P8H803"/>
<evidence type="ECO:0000256" key="5">
    <source>
        <dbReference type="ARBA" id="ARBA00031395"/>
    </source>
</evidence>
<protein>
    <recommendedName>
        <fullName evidence="2 7">Aminomethyltransferase</fullName>
        <ecNumber evidence="2 7">2.1.2.10</ecNumber>
    </recommendedName>
    <alternativeName>
        <fullName evidence="5 7">Glycine cleavage system T protein</fullName>
    </alternativeName>
</protein>
<keyword evidence="12" id="KW-1185">Reference proteome</keyword>
<dbReference type="InterPro" id="IPR006222">
    <property type="entry name" value="GCVT_N"/>
</dbReference>
<dbReference type="Gene3D" id="2.40.30.110">
    <property type="entry name" value="Aminomethyltransferase beta-barrel domains"/>
    <property type="match status" value="1"/>
</dbReference>
<evidence type="ECO:0000256" key="7">
    <source>
        <dbReference type="HAMAP-Rule" id="MF_00259"/>
    </source>
</evidence>
<evidence type="ECO:0000259" key="9">
    <source>
        <dbReference type="Pfam" id="PF01571"/>
    </source>
</evidence>
<organism evidence="11 12">
    <name type="scientific">Salsuginibacillus halophilus</name>
    <dbReference type="NCBI Taxonomy" id="517424"/>
    <lineage>
        <taxon>Bacteria</taxon>
        <taxon>Bacillati</taxon>
        <taxon>Bacillota</taxon>
        <taxon>Bacilli</taxon>
        <taxon>Bacillales</taxon>
        <taxon>Bacillaceae</taxon>
        <taxon>Salsuginibacillus</taxon>
    </lineage>
</organism>
<dbReference type="GO" id="GO:0005960">
    <property type="term" value="C:glycine cleavage complex"/>
    <property type="evidence" value="ECO:0007669"/>
    <property type="project" value="InterPro"/>
</dbReference>
<dbReference type="InterPro" id="IPR006223">
    <property type="entry name" value="GcvT"/>
</dbReference>
<feature type="domain" description="Aminomethyltransferase C-terminal" evidence="10">
    <location>
        <begin position="287"/>
        <end position="366"/>
    </location>
</feature>
<evidence type="ECO:0000259" key="10">
    <source>
        <dbReference type="Pfam" id="PF08669"/>
    </source>
</evidence>
<dbReference type="Gene3D" id="3.30.70.1400">
    <property type="entry name" value="Aminomethyltransferase beta-barrel domains"/>
    <property type="match status" value="1"/>
</dbReference>
<dbReference type="SUPFAM" id="SSF103025">
    <property type="entry name" value="Folate-binding domain"/>
    <property type="match status" value="1"/>
</dbReference>
<evidence type="ECO:0000313" key="12">
    <source>
        <dbReference type="Proteomes" id="UP000242310"/>
    </source>
</evidence>
<comment type="subunit">
    <text evidence="7">The glycine cleavage system is composed of four proteins: P, T, L and H.</text>
</comment>
<proteinExistence type="inferred from homology"/>
<dbReference type="Proteomes" id="UP000242310">
    <property type="component" value="Unassembled WGS sequence"/>
</dbReference>
<dbReference type="EC" id="2.1.2.10" evidence="2 7"/>
<dbReference type="InterPro" id="IPR029043">
    <property type="entry name" value="GcvT/YgfZ_C"/>
</dbReference>
<evidence type="ECO:0000256" key="8">
    <source>
        <dbReference type="PIRSR" id="PIRSR006487-1"/>
    </source>
</evidence>
<name>A0A2P8H803_9BACI</name>
<evidence type="ECO:0000256" key="2">
    <source>
        <dbReference type="ARBA" id="ARBA00012616"/>
    </source>
</evidence>
<dbReference type="GO" id="GO:0008483">
    <property type="term" value="F:transaminase activity"/>
    <property type="evidence" value="ECO:0007669"/>
    <property type="project" value="UniProtKB-KW"/>
</dbReference>
<evidence type="ECO:0000256" key="6">
    <source>
        <dbReference type="ARBA" id="ARBA00047665"/>
    </source>
</evidence>
<keyword evidence="11" id="KW-0489">Methyltransferase</keyword>
<dbReference type="Pfam" id="PF08669">
    <property type="entry name" value="GCV_T_C"/>
    <property type="match status" value="1"/>
</dbReference>
<keyword evidence="3 7" id="KW-0032">Aminotransferase</keyword>
<dbReference type="InterPro" id="IPR022903">
    <property type="entry name" value="GcvT_bac"/>
</dbReference>
<dbReference type="OrthoDB" id="9774591at2"/>
<dbReference type="Pfam" id="PF01571">
    <property type="entry name" value="GCV_T"/>
    <property type="match status" value="1"/>
</dbReference>
<dbReference type="NCBIfam" id="NF001567">
    <property type="entry name" value="PRK00389.1"/>
    <property type="match status" value="1"/>
</dbReference>
<dbReference type="GO" id="GO:0032259">
    <property type="term" value="P:methylation"/>
    <property type="evidence" value="ECO:0007669"/>
    <property type="project" value="UniProtKB-KW"/>
</dbReference>
<comment type="catalytic activity">
    <reaction evidence="6 7">
        <text>N(6)-[(R)-S(8)-aminomethyldihydrolipoyl]-L-lysyl-[protein] + (6S)-5,6,7,8-tetrahydrofolate = N(6)-[(R)-dihydrolipoyl]-L-lysyl-[protein] + (6R)-5,10-methylene-5,6,7,8-tetrahydrofolate + NH4(+)</text>
        <dbReference type="Rhea" id="RHEA:16945"/>
        <dbReference type="Rhea" id="RHEA-COMP:10475"/>
        <dbReference type="Rhea" id="RHEA-COMP:10492"/>
        <dbReference type="ChEBI" id="CHEBI:15636"/>
        <dbReference type="ChEBI" id="CHEBI:28938"/>
        <dbReference type="ChEBI" id="CHEBI:57453"/>
        <dbReference type="ChEBI" id="CHEBI:83100"/>
        <dbReference type="ChEBI" id="CHEBI:83143"/>
        <dbReference type="EC" id="2.1.2.10"/>
    </reaction>
</comment>
<dbReference type="EMBL" id="PYAV01000016">
    <property type="protein sequence ID" value="PSL42352.1"/>
    <property type="molecule type" value="Genomic_DNA"/>
</dbReference>
<dbReference type="Gene3D" id="3.30.1360.120">
    <property type="entry name" value="Probable tRNA modification gtpase trme, domain 1"/>
    <property type="match status" value="1"/>
</dbReference>
<dbReference type="FunFam" id="3.30.70.1400:FF:000001">
    <property type="entry name" value="Aminomethyltransferase"/>
    <property type="match status" value="1"/>
</dbReference>
<dbReference type="FunFam" id="2.40.30.110:FF:000003">
    <property type="entry name" value="Aminomethyltransferase"/>
    <property type="match status" value="1"/>
</dbReference>
<dbReference type="InterPro" id="IPR028896">
    <property type="entry name" value="GcvT/YgfZ/DmdA"/>
</dbReference>
<sequence length="368" mass="40603">MSELKETPLFGQHQRDGAKMVDFGGWHMPVSYAGIKEEHRAVREEAGLFDVSHMGEAIVEGKDAEALLQRVMTNDISKLAPEKAQYNLMCTETGGTVDDLLVYQLAENRYFLVLNAANTDKDVAWIQRHIQSDEDVEVNDVSSSYALIALQGPKAEAILNDLTSFDVREIKFFRFKENVDLAGVPALVSRTGYTGEDGFEIYCPAEEAEALWEALLSYGEPLGLQRAGLGARDTLRFEARLPLYGQEITANISPLEAGLGFAVKVKKETPFTGQKALAVEKEAGPARRLVGIEMLDRGIPRYGYDVYDSEGNHVGTVTSGTQSPTLEKNLGLALVDTSVAEKGTSLYVQVRKRRLEAVVTETPFYKRS</sequence>
<dbReference type="RefSeq" id="WP_106589805.1">
    <property type="nucleotide sequence ID" value="NZ_PYAV01000016.1"/>
</dbReference>
<evidence type="ECO:0000256" key="4">
    <source>
        <dbReference type="ARBA" id="ARBA00022679"/>
    </source>
</evidence>
<dbReference type="GO" id="GO:0004047">
    <property type="term" value="F:aminomethyltransferase activity"/>
    <property type="evidence" value="ECO:0007669"/>
    <property type="project" value="UniProtKB-UniRule"/>
</dbReference>
<evidence type="ECO:0000313" key="11">
    <source>
        <dbReference type="EMBL" id="PSL42352.1"/>
    </source>
</evidence>
<reference evidence="11 12" key="1">
    <citation type="submission" date="2018-03" db="EMBL/GenBank/DDBJ databases">
        <title>Genomic Encyclopedia of Type Strains, Phase III (KMG-III): the genomes of soil and plant-associated and newly described type strains.</title>
        <authorList>
            <person name="Whitman W."/>
        </authorList>
    </citation>
    <scope>NUCLEOTIDE SEQUENCE [LARGE SCALE GENOMIC DNA]</scope>
    <source>
        <strain evidence="11 12">CGMCC 1.07653</strain>
    </source>
</reference>
<comment type="function">
    <text evidence="7">The glycine cleavage system catalyzes the degradation of glycine.</text>
</comment>
<feature type="domain" description="GCVT N-terminal" evidence="9">
    <location>
        <begin position="11"/>
        <end position="267"/>
    </location>
</feature>
<dbReference type="SUPFAM" id="SSF101790">
    <property type="entry name" value="Aminomethyltransferase beta-barrel domain"/>
    <property type="match status" value="1"/>
</dbReference>
<dbReference type="Gene3D" id="4.10.1250.10">
    <property type="entry name" value="Aminomethyltransferase fragment"/>
    <property type="match status" value="1"/>
</dbReference>
<feature type="binding site" evidence="8">
    <location>
        <position position="200"/>
    </location>
    <ligand>
        <name>substrate</name>
    </ligand>
</feature>
<dbReference type="GO" id="GO:0019464">
    <property type="term" value="P:glycine decarboxylation via glycine cleavage system"/>
    <property type="evidence" value="ECO:0007669"/>
    <property type="project" value="UniProtKB-UniRule"/>
</dbReference>
<dbReference type="NCBIfam" id="TIGR00528">
    <property type="entry name" value="gcvT"/>
    <property type="match status" value="1"/>
</dbReference>
<gene>
    <name evidence="7" type="primary">gcvT</name>
    <name evidence="11" type="ORF">B0H94_11659</name>
</gene>
<keyword evidence="4 7" id="KW-0808">Transferase</keyword>